<dbReference type="EMBL" id="SMSJ01000017">
    <property type="protein sequence ID" value="TDH61821.1"/>
    <property type="molecule type" value="Genomic_DNA"/>
</dbReference>
<dbReference type="SUPFAM" id="SSF56935">
    <property type="entry name" value="Porins"/>
    <property type="match status" value="1"/>
</dbReference>
<evidence type="ECO:0000259" key="13">
    <source>
        <dbReference type="Pfam" id="PF07715"/>
    </source>
</evidence>
<evidence type="ECO:0000256" key="8">
    <source>
        <dbReference type="ARBA" id="ARBA00023237"/>
    </source>
</evidence>
<keyword evidence="15" id="KW-1185">Reference proteome</keyword>
<evidence type="ECO:0000313" key="14">
    <source>
        <dbReference type="EMBL" id="TDH61821.1"/>
    </source>
</evidence>
<dbReference type="GO" id="GO:0044718">
    <property type="term" value="P:siderophore transmembrane transport"/>
    <property type="evidence" value="ECO:0007669"/>
    <property type="project" value="TreeGrafter"/>
</dbReference>
<dbReference type="PROSITE" id="PS01156">
    <property type="entry name" value="TONB_DEPENDENT_REC_2"/>
    <property type="match status" value="1"/>
</dbReference>
<feature type="short sequence motif" description="TonB C-terminal box" evidence="10">
    <location>
        <begin position="821"/>
        <end position="838"/>
    </location>
</feature>
<keyword evidence="8 9" id="KW-0998">Cell outer membrane</keyword>
<dbReference type="PANTHER" id="PTHR30069:SF39">
    <property type="entry name" value="BLL6183 PROTEIN"/>
    <property type="match status" value="1"/>
</dbReference>
<dbReference type="Gene3D" id="2.170.130.10">
    <property type="entry name" value="TonB-dependent receptor, plug domain"/>
    <property type="match status" value="1"/>
</dbReference>
<keyword evidence="7 9" id="KW-0472">Membrane</keyword>
<keyword evidence="5" id="KW-0732">Signal</keyword>
<keyword evidence="2 9" id="KW-0813">Transport</keyword>
<sequence>MADGFDRAGAVVIRTHAPPVLRRLRLRVRAKPLPLPPAWYGATKARVAALMHVNGRGGEMTVATGRGMAPATVRIRAAVVALLPCSYALAQEPPAATLPTVESVATSPLPAGGVPRDRIAGNPRSFSAADLAREGRPDLVDTLVRLSAGVTVNDTQGNPFAPDVSYRGFTASPLVGTPQGLAVYQNGVRINEAFGDTVNWDLIPANAIRSVDLIGSNPVFGLNAIGGALALRMKTGFDSPGARVDVSGGSFGRAAMGLEYGKQVGDVAAYLAVEGLSEDGWRNASPSRLRRLYGDIGARGERATLNLSIGAGSNALGGNGPAPVQLLAADRRHVFTYPDRTYNRMVTLQARGTYELAEAWSLEANAYVRSFRQRTLNADIAEAEGCDDLAGLLCTDAGQPLRTTGGGTIGADLLDGAPAGAVNRTATNTLGTGGAAQIVSTEPLLGRPARVVFGASYDHASTDFSGSTEFGSVTADRTVAGSGLFLDTPGSGIQPVQLRTTTAAWGVFGTGTWEVTPRLAATLGGRFNTAQVQLRDRIGTALDGDHRFSRFNPQAGLTFRVLDRVTAYAGYAEANRAPTPAELACADPLRPCTLGAFFLSDPALKQVVSRTVEAGLRGTLPPAWLGGRTTWNLGLFRTGLTDDILLVQSPIQGRGYFQNSGDTRRQGIEAGLGWRDERLALALDYALIDATFQTAQRLPSPNNPFADADGAIPVQRGDRVPGIPRQRLRFDAEWRATETWRIGGAVIVNGSQYLRGDEANLLKPVAAYATVNLRTSIQIAPGVEAYGLVRNLLDQKSSSFGTLYNLETASALNLGLTDPRTLTPNLPRAFYAGMRFAF</sequence>
<organism evidence="14 15">
    <name type="scientific">Dankookia rubra</name>
    <dbReference type="NCBI Taxonomy" id="1442381"/>
    <lineage>
        <taxon>Bacteria</taxon>
        <taxon>Pseudomonadati</taxon>
        <taxon>Pseudomonadota</taxon>
        <taxon>Alphaproteobacteria</taxon>
        <taxon>Acetobacterales</taxon>
        <taxon>Roseomonadaceae</taxon>
        <taxon>Dankookia</taxon>
    </lineage>
</organism>
<evidence type="ECO:0000313" key="15">
    <source>
        <dbReference type="Proteomes" id="UP000295096"/>
    </source>
</evidence>
<evidence type="ECO:0000256" key="7">
    <source>
        <dbReference type="ARBA" id="ARBA00023136"/>
    </source>
</evidence>
<dbReference type="PANTHER" id="PTHR30069">
    <property type="entry name" value="TONB-DEPENDENT OUTER MEMBRANE RECEPTOR"/>
    <property type="match status" value="1"/>
</dbReference>
<dbReference type="GO" id="GO:0015344">
    <property type="term" value="F:siderophore uptake transmembrane transporter activity"/>
    <property type="evidence" value="ECO:0007669"/>
    <property type="project" value="TreeGrafter"/>
</dbReference>
<dbReference type="OrthoDB" id="8428213at2"/>
<keyword evidence="14" id="KW-0675">Receptor</keyword>
<feature type="domain" description="TonB-dependent receptor plug" evidence="13">
    <location>
        <begin position="124"/>
        <end position="228"/>
    </location>
</feature>
<evidence type="ECO:0000256" key="6">
    <source>
        <dbReference type="ARBA" id="ARBA00023077"/>
    </source>
</evidence>
<evidence type="ECO:0000256" key="1">
    <source>
        <dbReference type="ARBA" id="ARBA00004571"/>
    </source>
</evidence>
<keyword evidence="6 11" id="KW-0798">TonB box</keyword>
<keyword evidence="3 9" id="KW-1134">Transmembrane beta strand</keyword>
<evidence type="ECO:0000256" key="3">
    <source>
        <dbReference type="ARBA" id="ARBA00022452"/>
    </source>
</evidence>
<dbReference type="InterPro" id="IPR010917">
    <property type="entry name" value="TonB_rcpt_CS"/>
</dbReference>
<dbReference type="Pfam" id="PF00593">
    <property type="entry name" value="TonB_dep_Rec_b-barrel"/>
    <property type="match status" value="1"/>
</dbReference>
<accession>A0A4R5QGV6</accession>
<dbReference type="InterPro" id="IPR036942">
    <property type="entry name" value="Beta-barrel_TonB_sf"/>
</dbReference>
<dbReference type="InterPro" id="IPR037066">
    <property type="entry name" value="Plug_dom_sf"/>
</dbReference>
<evidence type="ECO:0000256" key="11">
    <source>
        <dbReference type="RuleBase" id="RU003357"/>
    </source>
</evidence>
<dbReference type="PROSITE" id="PS52016">
    <property type="entry name" value="TONB_DEPENDENT_REC_3"/>
    <property type="match status" value="1"/>
</dbReference>
<dbReference type="InterPro" id="IPR039426">
    <property type="entry name" value="TonB-dep_rcpt-like"/>
</dbReference>
<name>A0A4R5QGV6_9PROT</name>
<evidence type="ECO:0000256" key="4">
    <source>
        <dbReference type="ARBA" id="ARBA00022692"/>
    </source>
</evidence>
<evidence type="ECO:0000256" key="5">
    <source>
        <dbReference type="ARBA" id="ARBA00022729"/>
    </source>
</evidence>
<dbReference type="Pfam" id="PF07715">
    <property type="entry name" value="Plug"/>
    <property type="match status" value="1"/>
</dbReference>
<evidence type="ECO:0000256" key="10">
    <source>
        <dbReference type="PROSITE-ProRule" id="PRU10144"/>
    </source>
</evidence>
<proteinExistence type="inferred from homology"/>
<dbReference type="Gene3D" id="2.40.170.20">
    <property type="entry name" value="TonB-dependent receptor, beta-barrel domain"/>
    <property type="match status" value="1"/>
</dbReference>
<dbReference type="AlphaFoldDB" id="A0A4R5QGV6"/>
<evidence type="ECO:0000256" key="9">
    <source>
        <dbReference type="PROSITE-ProRule" id="PRU01360"/>
    </source>
</evidence>
<dbReference type="InterPro" id="IPR000531">
    <property type="entry name" value="Beta-barrel_TonB"/>
</dbReference>
<keyword evidence="4 9" id="KW-0812">Transmembrane</keyword>
<evidence type="ECO:0000256" key="2">
    <source>
        <dbReference type="ARBA" id="ARBA00022448"/>
    </source>
</evidence>
<comment type="subcellular location">
    <subcellularLocation>
        <location evidence="1 9">Cell outer membrane</location>
        <topology evidence="1 9">Multi-pass membrane protein</topology>
    </subcellularLocation>
</comment>
<reference evidence="14 15" key="1">
    <citation type="journal article" date="2016" name="J. Microbiol.">
        <title>Dankookia rubra gen. nov., sp. nov., an alphaproteobacterium isolated from sediment of a shallow stream.</title>
        <authorList>
            <person name="Kim W.H."/>
            <person name="Kim D.H."/>
            <person name="Kang K."/>
            <person name="Ahn T.Y."/>
        </authorList>
    </citation>
    <scope>NUCLEOTIDE SEQUENCE [LARGE SCALE GENOMIC DNA]</scope>
    <source>
        <strain evidence="14 15">JCM30602</strain>
    </source>
</reference>
<protein>
    <submittedName>
        <fullName evidence="14">TonB-dependent receptor</fullName>
    </submittedName>
</protein>
<gene>
    <name evidence="14" type="ORF">E2C06_14905</name>
</gene>
<evidence type="ECO:0000259" key="12">
    <source>
        <dbReference type="Pfam" id="PF00593"/>
    </source>
</evidence>
<dbReference type="Proteomes" id="UP000295096">
    <property type="component" value="Unassembled WGS sequence"/>
</dbReference>
<dbReference type="InterPro" id="IPR012910">
    <property type="entry name" value="Plug_dom"/>
</dbReference>
<comment type="similarity">
    <text evidence="9 11">Belongs to the TonB-dependent receptor family.</text>
</comment>
<comment type="caution">
    <text evidence="14">The sequence shown here is derived from an EMBL/GenBank/DDBJ whole genome shotgun (WGS) entry which is preliminary data.</text>
</comment>
<feature type="domain" description="TonB-dependent receptor-like beta-barrel" evidence="12">
    <location>
        <begin position="303"/>
        <end position="792"/>
    </location>
</feature>
<dbReference type="GO" id="GO:0009279">
    <property type="term" value="C:cell outer membrane"/>
    <property type="evidence" value="ECO:0007669"/>
    <property type="project" value="UniProtKB-SubCell"/>
</dbReference>